<dbReference type="InterPro" id="IPR003594">
    <property type="entry name" value="HATPase_dom"/>
</dbReference>
<feature type="transmembrane region" description="Helical" evidence="11">
    <location>
        <begin position="69"/>
        <end position="88"/>
    </location>
</feature>
<feature type="transmembrane region" description="Helical" evidence="11">
    <location>
        <begin position="35"/>
        <end position="62"/>
    </location>
</feature>
<keyword evidence="7 11" id="KW-1133">Transmembrane helix</keyword>
<keyword evidence="5 10" id="KW-0597">Phosphoprotein</keyword>
<evidence type="ECO:0000259" key="12">
    <source>
        <dbReference type="PROSITE" id="PS50109"/>
    </source>
</evidence>
<evidence type="ECO:0000313" key="15">
    <source>
        <dbReference type="Proteomes" id="UP000525652"/>
    </source>
</evidence>
<proteinExistence type="predicted"/>
<name>A0A7X1E3U1_9BACT</name>
<evidence type="ECO:0000256" key="9">
    <source>
        <dbReference type="ARBA" id="ARBA00023136"/>
    </source>
</evidence>
<dbReference type="FunFam" id="3.30.565.10:FF:000010">
    <property type="entry name" value="Sensor histidine kinase RcsC"/>
    <property type="match status" value="1"/>
</dbReference>
<gene>
    <name evidence="14" type="ORF">H5P30_05995</name>
</gene>
<dbReference type="Proteomes" id="UP000525652">
    <property type="component" value="Unassembled WGS sequence"/>
</dbReference>
<protein>
    <recommendedName>
        <fullName evidence="3">histidine kinase</fullName>
        <ecNumber evidence="3">2.7.13.3</ecNumber>
    </recommendedName>
</protein>
<dbReference type="PROSITE" id="PS50109">
    <property type="entry name" value="HIS_KIN"/>
    <property type="match status" value="1"/>
</dbReference>
<dbReference type="Gene3D" id="3.30.565.10">
    <property type="entry name" value="Histidine kinase-like ATPase, C-terminal domain"/>
    <property type="match status" value="1"/>
</dbReference>
<dbReference type="SUPFAM" id="SSF47384">
    <property type="entry name" value="Homodimeric domain of signal transducing histidine kinase"/>
    <property type="match status" value="1"/>
</dbReference>
<dbReference type="SMART" id="SM00387">
    <property type="entry name" value="HATPase_c"/>
    <property type="match status" value="1"/>
</dbReference>
<evidence type="ECO:0000256" key="2">
    <source>
        <dbReference type="ARBA" id="ARBA00004651"/>
    </source>
</evidence>
<dbReference type="SUPFAM" id="SSF52172">
    <property type="entry name" value="CheY-like"/>
    <property type="match status" value="1"/>
</dbReference>
<dbReference type="SMART" id="SM00448">
    <property type="entry name" value="REC"/>
    <property type="match status" value="1"/>
</dbReference>
<dbReference type="PANTHER" id="PTHR45339">
    <property type="entry name" value="HYBRID SIGNAL TRANSDUCTION HISTIDINE KINASE J"/>
    <property type="match status" value="1"/>
</dbReference>
<dbReference type="Pfam" id="PF00512">
    <property type="entry name" value="HisKA"/>
    <property type="match status" value="1"/>
</dbReference>
<dbReference type="PANTHER" id="PTHR45339:SF1">
    <property type="entry name" value="HYBRID SIGNAL TRANSDUCTION HISTIDINE KINASE J"/>
    <property type="match status" value="1"/>
</dbReference>
<feature type="modified residue" description="4-aspartylphosphate" evidence="10">
    <location>
        <position position="621"/>
    </location>
</feature>
<keyword evidence="15" id="KW-1185">Reference proteome</keyword>
<evidence type="ECO:0000256" key="1">
    <source>
        <dbReference type="ARBA" id="ARBA00000085"/>
    </source>
</evidence>
<dbReference type="InterPro" id="IPR004358">
    <property type="entry name" value="Sig_transdc_His_kin-like_C"/>
</dbReference>
<evidence type="ECO:0000313" key="14">
    <source>
        <dbReference type="EMBL" id="MBC2601324.1"/>
    </source>
</evidence>
<feature type="transmembrane region" description="Helical" evidence="11">
    <location>
        <begin position="141"/>
        <end position="164"/>
    </location>
</feature>
<dbReference type="InterPro" id="IPR036097">
    <property type="entry name" value="HisK_dim/P_sf"/>
</dbReference>
<dbReference type="GO" id="GO:0005886">
    <property type="term" value="C:plasma membrane"/>
    <property type="evidence" value="ECO:0007669"/>
    <property type="project" value="UniProtKB-SubCell"/>
</dbReference>
<dbReference type="InterPro" id="IPR005467">
    <property type="entry name" value="His_kinase_dom"/>
</dbReference>
<dbReference type="Gene3D" id="3.40.50.2300">
    <property type="match status" value="1"/>
</dbReference>
<dbReference type="SUPFAM" id="SSF55874">
    <property type="entry name" value="ATPase domain of HSP90 chaperone/DNA topoisomerase II/histidine kinase"/>
    <property type="match status" value="1"/>
</dbReference>
<dbReference type="GO" id="GO:0000155">
    <property type="term" value="F:phosphorelay sensor kinase activity"/>
    <property type="evidence" value="ECO:0007669"/>
    <property type="project" value="InterPro"/>
</dbReference>
<keyword evidence="6 11" id="KW-0812">Transmembrane</keyword>
<dbReference type="InterPro" id="IPR007895">
    <property type="entry name" value="MASE1"/>
</dbReference>
<dbReference type="CDD" id="cd17546">
    <property type="entry name" value="REC_hyHK_CKI1_RcsC-like"/>
    <property type="match status" value="1"/>
</dbReference>
<comment type="caution">
    <text evidence="14">The sequence shown here is derived from an EMBL/GenBank/DDBJ whole genome shotgun (WGS) entry which is preliminary data.</text>
</comment>
<dbReference type="Pfam" id="PF02518">
    <property type="entry name" value="HATPase_c"/>
    <property type="match status" value="1"/>
</dbReference>
<dbReference type="CDD" id="cd16922">
    <property type="entry name" value="HATPase_EvgS-ArcB-TorS-like"/>
    <property type="match status" value="1"/>
</dbReference>
<feature type="domain" description="Histidine kinase" evidence="12">
    <location>
        <begin position="320"/>
        <end position="543"/>
    </location>
</feature>
<keyword evidence="4" id="KW-1003">Cell membrane</keyword>
<comment type="catalytic activity">
    <reaction evidence="1">
        <text>ATP + protein L-histidine = ADP + protein N-phospho-L-histidine.</text>
        <dbReference type="EC" id="2.7.13.3"/>
    </reaction>
</comment>
<evidence type="ECO:0000256" key="8">
    <source>
        <dbReference type="ARBA" id="ARBA00023012"/>
    </source>
</evidence>
<evidence type="ECO:0000256" key="6">
    <source>
        <dbReference type="ARBA" id="ARBA00022692"/>
    </source>
</evidence>
<dbReference type="Gene3D" id="1.10.287.130">
    <property type="match status" value="1"/>
</dbReference>
<evidence type="ECO:0000259" key="13">
    <source>
        <dbReference type="PROSITE" id="PS50110"/>
    </source>
</evidence>
<dbReference type="CDD" id="cd00082">
    <property type="entry name" value="HisKA"/>
    <property type="match status" value="1"/>
</dbReference>
<evidence type="ECO:0000256" key="3">
    <source>
        <dbReference type="ARBA" id="ARBA00012438"/>
    </source>
</evidence>
<dbReference type="InterPro" id="IPR001789">
    <property type="entry name" value="Sig_transdc_resp-reg_receiver"/>
</dbReference>
<evidence type="ECO:0000256" key="4">
    <source>
        <dbReference type="ARBA" id="ARBA00022475"/>
    </source>
</evidence>
<organism evidence="14 15">
    <name type="scientific">Puniceicoccus vermicola</name>
    <dbReference type="NCBI Taxonomy" id="388746"/>
    <lineage>
        <taxon>Bacteria</taxon>
        <taxon>Pseudomonadati</taxon>
        <taxon>Verrucomicrobiota</taxon>
        <taxon>Opitutia</taxon>
        <taxon>Puniceicoccales</taxon>
        <taxon>Puniceicoccaceae</taxon>
        <taxon>Puniceicoccus</taxon>
    </lineage>
</organism>
<dbReference type="PROSITE" id="PS50110">
    <property type="entry name" value="RESPONSE_REGULATORY"/>
    <property type="match status" value="1"/>
</dbReference>
<dbReference type="SMART" id="SM00388">
    <property type="entry name" value="HisKA"/>
    <property type="match status" value="1"/>
</dbReference>
<dbReference type="EMBL" id="JACHVA010000052">
    <property type="protein sequence ID" value="MBC2601324.1"/>
    <property type="molecule type" value="Genomic_DNA"/>
</dbReference>
<reference evidence="14 15" key="1">
    <citation type="submission" date="2020-07" db="EMBL/GenBank/DDBJ databases">
        <authorList>
            <person name="Feng X."/>
        </authorList>
    </citation>
    <scope>NUCLEOTIDE SEQUENCE [LARGE SCALE GENOMIC DNA]</scope>
    <source>
        <strain evidence="14 15">JCM14086</strain>
    </source>
</reference>
<keyword evidence="9 11" id="KW-0472">Membrane</keyword>
<dbReference type="InterPro" id="IPR011006">
    <property type="entry name" value="CheY-like_superfamily"/>
</dbReference>
<feature type="transmembrane region" description="Helical" evidence="11">
    <location>
        <begin position="176"/>
        <end position="192"/>
    </location>
</feature>
<sequence>MKLIGLTGLYFLSGQIGWLFPDAFYTITPLWLPGGVGLVFLYFLGYRYFPAIWIGLFVLNLFHGNMGHGFAALTATGTTLATLTAVVLLRNRDFHSSLNRVRDLFPLIYSVIILSSLSALTGALGVFNFTDSDELVFFEVFSTWWVGEAIGGLIIGSLGFVWWGNPQFGRQRRLELASLIVGVIGISVLCFYNDNADPVERFQFSFIVFPSLVWAALRFGPHGTTLVTLLITVIALLGTVQDYGLFSFASPSQRLFLLQSYLAVISLTGLVLSSSSTEQSENEEALRIANDSLEDSVRSFSETAREARKANQKKSEFLALMSHELRNPLNGVVGFTSLLMNTDLTRAQRDHIRMIHSSGETLLGMIDEILDFNRIETNRPELDETPFSMRRLVGEVADTFRFHSDRKSVALELDYPENLSDFVIGDHQRIRQVLNNLVGNAVKFTDEGSVVIRVSEEKIPGKDGSLKMKIAVVDTGIGIEKEEADRLFAPFSQANQTIAGRFGGTGLGLVISKNLSDVLGASITLESEPGEGSTFFFTVPLIETSSSEVLAKEEQEHSEYPMERFPSLPAQRILIAEDNSTNQRVVQQLLDRLGHASRVARDGREALDLLKKERFDVVLLDIRMPGIDGYAVARAVREGKCGLDLRSLPIVAVTAHAMAEDKEKTREAGMNGHLTKPFDLEKLAKVLAEVVGSSEESKSA</sequence>
<comment type="subcellular location">
    <subcellularLocation>
        <location evidence="2">Cell membrane</location>
        <topology evidence="2">Multi-pass membrane protein</topology>
    </subcellularLocation>
</comment>
<dbReference type="InterPro" id="IPR036890">
    <property type="entry name" value="HATPase_C_sf"/>
</dbReference>
<dbReference type="AlphaFoldDB" id="A0A7X1E3U1"/>
<feature type="domain" description="Response regulatory" evidence="13">
    <location>
        <begin position="572"/>
        <end position="691"/>
    </location>
</feature>
<keyword evidence="8" id="KW-0902">Two-component regulatory system</keyword>
<feature type="transmembrane region" description="Helical" evidence="11">
    <location>
        <begin position="108"/>
        <end position="129"/>
    </location>
</feature>
<dbReference type="EC" id="2.7.13.3" evidence="3"/>
<dbReference type="InterPro" id="IPR003661">
    <property type="entry name" value="HisK_dim/P_dom"/>
</dbReference>
<evidence type="ECO:0000256" key="7">
    <source>
        <dbReference type="ARBA" id="ARBA00022989"/>
    </source>
</evidence>
<evidence type="ECO:0000256" key="10">
    <source>
        <dbReference type="PROSITE-ProRule" id="PRU00169"/>
    </source>
</evidence>
<feature type="transmembrane region" description="Helical" evidence="11">
    <location>
        <begin position="204"/>
        <end position="220"/>
    </location>
</feature>
<feature type="transmembrane region" description="Helical" evidence="11">
    <location>
        <begin position="226"/>
        <end position="248"/>
    </location>
</feature>
<dbReference type="Pfam" id="PF00072">
    <property type="entry name" value="Response_reg"/>
    <property type="match status" value="1"/>
</dbReference>
<evidence type="ECO:0000256" key="5">
    <source>
        <dbReference type="ARBA" id="ARBA00022553"/>
    </source>
</evidence>
<dbReference type="RefSeq" id="WP_185692039.1">
    <property type="nucleotide sequence ID" value="NZ_JACHVA010000052.1"/>
</dbReference>
<evidence type="ECO:0000256" key="11">
    <source>
        <dbReference type="SAM" id="Phobius"/>
    </source>
</evidence>
<dbReference type="Pfam" id="PF05231">
    <property type="entry name" value="MASE1"/>
    <property type="match status" value="1"/>
</dbReference>
<accession>A0A7X1E3U1</accession>
<dbReference type="PRINTS" id="PR00344">
    <property type="entry name" value="BCTRLSENSOR"/>
</dbReference>